<organism evidence="13">
    <name type="scientific">Anopheles funestus</name>
    <name type="common">African malaria mosquito</name>
    <dbReference type="NCBI Taxonomy" id="62324"/>
    <lineage>
        <taxon>Eukaryota</taxon>
        <taxon>Metazoa</taxon>
        <taxon>Ecdysozoa</taxon>
        <taxon>Arthropoda</taxon>
        <taxon>Hexapoda</taxon>
        <taxon>Insecta</taxon>
        <taxon>Pterygota</taxon>
        <taxon>Neoptera</taxon>
        <taxon>Endopterygota</taxon>
        <taxon>Diptera</taxon>
        <taxon>Nematocera</taxon>
        <taxon>Culicoidea</taxon>
        <taxon>Culicidae</taxon>
        <taxon>Anophelinae</taxon>
        <taxon>Anopheles</taxon>
    </lineage>
</organism>
<dbReference type="VEuPathDB" id="VectorBase:AFUN003466"/>
<dbReference type="CDD" id="cd17966">
    <property type="entry name" value="DEADc_DDX5_DDX17"/>
    <property type="match status" value="1"/>
</dbReference>
<dbReference type="FunFam" id="3.40.50.300:FF:000079">
    <property type="entry name" value="probable ATP-dependent RNA helicase DDX17"/>
    <property type="match status" value="1"/>
</dbReference>
<feature type="domain" description="DEAD-box RNA helicase Q" evidence="12">
    <location>
        <begin position="233"/>
        <end position="261"/>
    </location>
</feature>
<evidence type="ECO:0000259" key="11">
    <source>
        <dbReference type="PROSITE" id="PS51194"/>
    </source>
</evidence>
<dbReference type="Pfam" id="PF00270">
    <property type="entry name" value="DEAD"/>
    <property type="match status" value="1"/>
</dbReference>
<dbReference type="VEuPathDB" id="VectorBase:AFUN2_008040"/>
<evidence type="ECO:0000256" key="4">
    <source>
        <dbReference type="ARBA" id="ARBA00022806"/>
    </source>
</evidence>
<keyword evidence="4 8" id="KW-0347">Helicase</keyword>
<comment type="catalytic activity">
    <reaction evidence="6">
        <text>ATP + H2O = ADP + phosphate + H(+)</text>
        <dbReference type="Rhea" id="RHEA:13065"/>
        <dbReference type="ChEBI" id="CHEBI:15377"/>
        <dbReference type="ChEBI" id="CHEBI:15378"/>
        <dbReference type="ChEBI" id="CHEBI:30616"/>
        <dbReference type="ChEBI" id="CHEBI:43474"/>
        <dbReference type="ChEBI" id="CHEBI:456216"/>
        <dbReference type="EC" id="3.6.4.13"/>
    </reaction>
</comment>
<dbReference type="SMART" id="SM00490">
    <property type="entry name" value="HELICc"/>
    <property type="match status" value="1"/>
</dbReference>
<dbReference type="GO" id="GO:0010468">
    <property type="term" value="P:regulation of gene expression"/>
    <property type="evidence" value="ECO:0007669"/>
    <property type="project" value="UniProtKB-ARBA"/>
</dbReference>
<keyword evidence="3 8" id="KW-0378">Hydrolase</keyword>
<name>A0A182RBA2_ANOFN</name>
<dbReference type="EC" id="3.6.4.13" evidence="1"/>
<evidence type="ECO:0000256" key="5">
    <source>
        <dbReference type="ARBA" id="ARBA00022840"/>
    </source>
</evidence>
<dbReference type="GO" id="GO:0003724">
    <property type="term" value="F:RNA helicase activity"/>
    <property type="evidence" value="ECO:0007669"/>
    <property type="project" value="UniProtKB-EC"/>
</dbReference>
<keyword evidence="5 8" id="KW-0067">ATP-binding</keyword>
<dbReference type="GO" id="GO:0016787">
    <property type="term" value="F:hydrolase activity"/>
    <property type="evidence" value="ECO:0007669"/>
    <property type="project" value="UniProtKB-KW"/>
</dbReference>
<reference evidence="13" key="1">
    <citation type="submission" date="2020-05" db="UniProtKB">
        <authorList>
            <consortium name="EnsemblMetazoa"/>
        </authorList>
    </citation>
    <scope>IDENTIFICATION</scope>
    <source>
        <strain evidence="13">FUMOZ</strain>
    </source>
</reference>
<evidence type="ECO:0000259" key="10">
    <source>
        <dbReference type="PROSITE" id="PS51192"/>
    </source>
</evidence>
<dbReference type="PROSITE" id="PS51194">
    <property type="entry name" value="HELICASE_CTER"/>
    <property type="match status" value="1"/>
</dbReference>
<dbReference type="PANTHER" id="PTHR47958">
    <property type="entry name" value="ATP-DEPENDENT RNA HELICASE DBP3"/>
    <property type="match status" value="1"/>
</dbReference>
<evidence type="ECO:0000256" key="2">
    <source>
        <dbReference type="ARBA" id="ARBA00022741"/>
    </source>
</evidence>
<dbReference type="Gene3D" id="3.40.50.300">
    <property type="entry name" value="P-loop containing nucleotide triphosphate hydrolases"/>
    <property type="match status" value="2"/>
</dbReference>
<dbReference type="SMART" id="SM00487">
    <property type="entry name" value="DEXDc"/>
    <property type="match status" value="1"/>
</dbReference>
<dbReference type="InterPro" id="IPR014014">
    <property type="entry name" value="RNA_helicase_DEAD_Q_motif"/>
</dbReference>
<dbReference type="SUPFAM" id="SSF52540">
    <property type="entry name" value="P-loop containing nucleoside triphosphate hydrolases"/>
    <property type="match status" value="2"/>
</dbReference>
<dbReference type="InterPro" id="IPR011545">
    <property type="entry name" value="DEAD/DEAH_box_helicase_dom"/>
</dbReference>
<dbReference type="GO" id="GO:0003676">
    <property type="term" value="F:nucleic acid binding"/>
    <property type="evidence" value="ECO:0007669"/>
    <property type="project" value="InterPro"/>
</dbReference>
<dbReference type="InterPro" id="IPR000629">
    <property type="entry name" value="RNA-helicase_DEAD-box_CS"/>
</dbReference>
<feature type="region of interest" description="Disordered" evidence="9">
    <location>
        <begin position="115"/>
        <end position="140"/>
    </location>
</feature>
<dbReference type="InterPro" id="IPR014001">
    <property type="entry name" value="Helicase_ATP-bd"/>
</dbReference>
<evidence type="ECO:0000256" key="9">
    <source>
        <dbReference type="SAM" id="MobiDB-lite"/>
    </source>
</evidence>
<accession>A0A182RBA2</accession>
<dbReference type="Pfam" id="PF00271">
    <property type="entry name" value="Helicase_C"/>
    <property type="match status" value="1"/>
</dbReference>
<dbReference type="EnsemblMetazoa" id="AFUN003466-RA">
    <property type="protein sequence ID" value="AFUN003466-PA"/>
    <property type="gene ID" value="AFUN003466"/>
</dbReference>
<feature type="compositionally biased region" description="Basic and acidic residues" evidence="9">
    <location>
        <begin position="115"/>
        <end position="126"/>
    </location>
</feature>
<evidence type="ECO:0000256" key="1">
    <source>
        <dbReference type="ARBA" id="ARBA00012552"/>
    </source>
</evidence>
<evidence type="ECO:0000256" key="7">
    <source>
        <dbReference type="PROSITE-ProRule" id="PRU00552"/>
    </source>
</evidence>
<dbReference type="GO" id="GO:0005524">
    <property type="term" value="F:ATP binding"/>
    <property type="evidence" value="ECO:0007669"/>
    <property type="project" value="UniProtKB-KW"/>
</dbReference>
<protein>
    <recommendedName>
        <fullName evidence="1">RNA helicase</fullName>
        <ecNumber evidence="1">3.6.4.13</ecNumber>
    </recommendedName>
</protein>
<feature type="compositionally biased region" description="Gly residues" evidence="9">
    <location>
        <begin position="130"/>
        <end position="140"/>
    </location>
</feature>
<feature type="domain" description="Helicase ATP-binding" evidence="10">
    <location>
        <begin position="264"/>
        <end position="439"/>
    </location>
</feature>
<evidence type="ECO:0000256" key="3">
    <source>
        <dbReference type="ARBA" id="ARBA00022801"/>
    </source>
</evidence>
<dbReference type="PROSITE" id="PS51192">
    <property type="entry name" value="HELICASE_ATP_BIND_1"/>
    <property type="match status" value="1"/>
</dbReference>
<dbReference type="AlphaFoldDB" id="A0A182RBA2"/>
<dbReference type="PROSITE" id="PS00039">
    <property type="entry name" value="DEAD_ATP_HELICASE"/>
    <property type="match status" value="1"/>
</dbReference>
<keyword evidence="2 8" id="KW-0547">Nucleotide-binding</keyword>
<evidence type="ECO:0000259" key="12">
    <source>
        <dbReference type="PROSITE" id="PS51195"/>
    </source>
</evidence>
<feature type="short sequence motif" description="Q motif" evidence="7">
    <location>
        <begin position="233"/>
        <end position="261"/>
    </location>
</feature>
<feature type="domain" description="Helicase C-terminal" evidence="11">
    <location>
        <begin position="463"/>
        <end position="574"/>
    </location>
</feature>
<evidence type="ECO:0000256" key="6">
    <source>
        <dbReference type="ARBA" id="ARBA00047984"/>
    </source>
</evidence>
<dbReference type="InterPro" id="IPR027417">
    <property type="entry name" value="P-loop_NTPase"/>
</dbReference>
<dbReference type="PROSITE" id="PS51195">
    <property type="entry name" value="Q_MOTIF"/>
    <property type="match status" value="1"/>
</dbReference>
<comment type="similarity">
    <text evidence="8">Belongs to the DEAD box helicase family.</text>
</comment>
<proteinExistence type="inferred from homology"/>
<dbReference type="InterPro" id="IPR001650">
    <property type="entry name" value="Helicase_C-like"/>
</dbReference>
<sequence>MTFARCRQSLSLCSAEQEGFFAWCSSVAFFRKLTVISTSSSANFGSRLRIPEVSAVTTSRLHRSHCDRSQILLPTTLSVTSSRLYSTPIIQEGFVDEFDMAPRFEREDYKKEPYHGVKRSGTEFKRGTGSRSGGSGGYGGSSGANGSGGYGGGGGGGNRFGGGGGMGGGGRREKWADAGTLQKIDWSKMTLAPFKKDFYREHSVVRNRSQKDVDRFLAKHDITLVGQCPKPITEFDEIDIPDYVVREIEKQGYKSPTPIQAQGWPIALSGLNMVGVAKTGSGKTLGYMLPAIVHINHQKPDPSVRGPLVLVLAPTRELAQQIQQVATDFGSSSYIRNTCLFGGSSKGPQASDLRRGVEIVIATPGRLIDFLESGTTTLQRVTYLVLDEADRMLDMGFEPQIRKILGHVRPDRQILMWSATWPKEVQRLARDFLGDYVQINVGSLELSANHNITQHVRVVEEPNKNQELGNLLEELYRGGNPGKILIFTTTKRRCDQISMQIRRYGYDAVGMHGDKSQQERERALNRFRNARSCILVATDVAARGLEAGPSCCCGGDSEQKYISARCFTYVSPVQ</sequence>
<dbReference type="STRING" id="62324.A0A182RBA2"/>
<evidence type="ECO:0000256" key="8">
    <source>
        <dbReference type="RuleBase" id="RU000492"/>
    </source>
</evidence>
<dbReference type="CDD" id="cd18787">
    <property type="entry name" value="SF2_C_DEAD"/>
    <property type="match status" value="1"/>
</dbReference>
<evidence type="ECO:0000313" key="13">
    <source>
        <dbReference type="EnsemblMetazoa" id="AFUN003466-PA"/>
    </source>
</evidence>